<name>A0AC35TZD4_9BILA</name>
<evidence type="ECO:0000313" key="2">
    <source>
        <dbReference type="WBParaSite" id="RSKR_0000603900.1"/>
    </source>
</evidence>
<reference evidence="2" key="1">
    <citation type="submission" date="2016-11" db="UniProtKB">
        <authorList>
            <consortium name="WormBaseParasite"/>
        </authorList>
    </citation>
    <scope>IDENTIFICATION</scope>
    <source>
        <strain evidence="2">KR3021</strain>
    </source>
</reference>
<evidence type="ECO:0000313" key="1">
    <source>
        <dbReference type="Proteomes" id="UP000095286"/>
    </source>
</evidence>
<organism evidence="1 2">
    <name type="scientific">Rhabditophanes sp. KR3021</name>
    <dbReference type="NCBI Taxonomy" id="114890"/>
    <lineage>
        <taxon>Eukaryota</taxon>
        <taxon>Metazoa</taxon>
        <taxon>Ecdysozoa</taxon>
        <taxon>Nematoda</taxon>
        <taxon>Chromadorea</taxon>
        <taxon>Rhabditida</taxon>
        <taxon>Tylenchina</taxon>
        <taxon>Panagrolaimomorpha</taxon>
        <taxon>Strongyloidoidea</taxon>
        <taxon>Alloionematidae</taxon>
        <taxon>Rhabditophanes</taxon>
    </lineage>
</organism>
<protein>
    <submittedName>
        <fullName evidence="2">GINS complex subunit 2</fullName>
    </submittedName>
</protein>
<accession>A0AC35TZD4</accession>
<dbReference type="WBParaSite" id="RSKR_0000603900.1">
    <property type="protein sequence ID" value="RSKR_0000603900.1"/>
    <property type="gene ID" value="RSKR_0000603900"/>
</dbReference>
<sequence length="181" mass="20796">MDVQDCQFFAEQRSVDFIPNFTGNEEEFISTGMVRFEAGTPINIPIWMAIVLKNRQNGRVVPPTWLDPKVIETFIEQERQPTFSKLPDDFFCVAMIMLTKFKDDVEDVDLIRTAVQDLWGKRMSKLSRTADGYLKQTEGYHATILNITEFEAAYVKPIIMEGTRSIDDFKTALHKIMASSD</sequence>
<dbReference type="Proteomes" id="UP000095286">
    <property type="component" value="Unplaced"/>
</dbReference>
<proteinExistence type="predicted"/>